<keyword evidence="1" id="KW-0175">Coiled coil</keyword>
<organism evidence="3 4">
    <name type="scientific">Sneathia sanguinegens</name>
    <dbReference type="NCBI Taxonomy" id="40543"/>
    <lineage>
        <taxon>Bacteria</taxon>
        <taxon>Fusobacteriati</taxon>
        <taxon>Fusobacteriota</taxon>
        <taxon>Fusobacteriia</taxon>
        <taxon>Fusobacteriales</taxon>
        <taxon>Leptotrichiaceae</taxon>
        <taxon>Sneathia</taxon>
    </lineage>
</organism>
<comment type="caution">
    <text evidence="3">The sequence shown here is derived from an EMBL/GenBank/DDBJ whole genome shotgun (WGS) entry which is preliminary data.</text>
</comment>
<gene>
    <name evidence="3" type="ORF">QQA45_06260</name>
</gene>
<evidence type="ECO:0000313" key="4">
    <source>
        <dbReference type="Proteomes" id="UP001225134"/>
    </source>
</evidence>
<proteinExistence type="predicted"/>
<reference evidence="3 4" key="1">
    <citation type="submission" date="2023-06" db="EMBL/GenBank/DDBJ databases">
        <title>Antibody response to the Sneathia vaginalis cytopathogenic toxin A during pregnancy.</title>
        <authorList>
            <person name="Mccoy Z.T."/>
            <person name="Serrano M.G."/>
            <person name="Spaine K."/>
            <person name="Edwards D.J."/>
            <person name="Buck G.A."/>
            <person name="Jefferson K."/>
        </authorList>
    </citation>
    <scope>NUCLEOTIDE SEQUENCE [LARGE SCALE GENOMIC DNA]</scope>
    <source>
        <strain evidence="3 4">CCUG 42621</strain>
    </source>
</reference>
<keyword evidence="4" id="KW-1185">Reference proteome</keyword>
<dbReference type="RefSeq" id="WP_285153381.1">
    <property type="nucleotide sequence ID" value="NZ_JASSPP010000011.1"/>
</dbReference>
<feature type="coiled-coil region" evidence="1">
    <location>
        <begin position="288"/>
        <end position="328"/>
    </location>
</feature>
<feature type="chain" id="PRO_5047217194" evidence="2">
    <location>
        <begin position="19"/>
        <end position="651"/>
    </location>
</feature>
<keyword evidence="2" id="KW-0732">Signal</keyword>
<protein>
    <submittedName>
        <fullName evidence="3">Uncharacterized protein</fullName>
    </submittedName>
</protein>
<dbReference type="Proteomes" id="UP001225134">
    <property type="component" value="Unassembled WGS sequence"/>
</dbReference>
<evidence type="ECO:0000256" key="2">
    <source>
        <dbReference type="SAM" id="SignalP"/>
    </source>
</evidence>
<name>A0ABT7HLK5_9FUSO</name>
<evidence type="ECO:0000313" key="3">
    <source>
        <dbReference type="EMBL" id="MDK9581094.1"/>
    </source>
</evidence>
<accession>A0ABT7HLK5</accession>
<evidence type="ECO:0000256" key="1">
    <source>
        <dbReference type="SAM" id="Coils"/>
    </source>
</evidence>
<feature type="signal peptide" evidence="2">
    <location>
        <begin position="1"/>
        <end position="18"/>
    </location>
</feature>
<sequence>MKKILLLSSLIASLTTMSEVTGYIEGTAKGKVEFEQNDTKGSIDKLGIKGEFKTKNVTIGAFLGNEDFENISKENHLTKERYLENFLDKSNVYIQYDIPKMKQTESYIKLTLNPKEKEYNFKKGNVQLEGQAKHQFNNDLIFGVNTKLTLPFEIEKIRSEHILTIEKNKLEKIEDLKASLTLKHGYLKKGNVAVNLDTKLKYAKVNIEGELDFVYQIEGTSKVKNILTDAKQELNENSYAHSYKLATKYEVRKDLELMATAKLQHIHYENASLDKITPFDQMSVYETKEERQQKLKKVEDATKELKAIENQKEEYEKAKKAVENAIKGIGDYLRETERQKKEEYDKVKDESTVKQYVAIYNEKEILDKEVDKLEFKLIDIDNLKNVNETVKKAKRDEINKKLEKIGEKTNELKSKLDSISGNSTDHTKKASDYLLAKKNFDRYKADNNNFVRGHVNSYLFDENGIHYDNENEKSKNKKTIEQIEKELKENNYYKKKEALDNANAELKPNKKEYDLFNSVKAKADLVNFGLETKIKYTGVKNLTIMVDGVLGGMYHSEFKTFRNYPSYTSSYAKLNLGAKYDFDWISPELNVTTKFVNLVPELVIAPKVSTEYSINKLDLKISSELPIKFGESKFKYLSTGIKVDANLKYTW</sequence>
<dbReference type="EMBL" id="JASSPP010000011">
    <property type="protein sequence ID" value="MDK9581094.1"/>
    <property type="molecule type" value="Genomic_DNA"/>
</dbReference>